<proteinExistence type="inferred from homology"/>
<gene>
    <name evidence="7" type="ORF">FPZ12_011430</name>
</gene>
<dbReference type="PANTHER" id="PTHR43884">
    <property type="entry name" value="ACYL-COA DEHYDROGENASE"/>
    <property type="match status" value="1"/>
</dbReference>
<dbReference type="InterPro" id="IPR013786">
    <property type="entry name" value="AcylCoA_DH/ox_N"/>
</dbReference>
<dbReference type="Gene3D" id="1.20.140.10">
    <property type="entry name" value="Butyryl-CoA Dehydrogenase, subunit A, domain 3"/>
    <property type="match status" value="1"/>
</dbReference>
<comment type="similarity">
    <text evidence="2">Belongs to the acyl-CoA dehydrogenase family.</text>
</comment>
<dbReference type="SUPFAM" id="SSF47203">
    <property type="entry name" value="Acyl-CoA dehydrogenase C-terminal domain-like"/>
    <property type="match status" value="1"/>
</dbReference>
<dbReference type="OrthoDB" id="3537945at2"/>
<comment type="caution">
    <text evidence="7">The sequence shown here is derived from an EMBL/GenBank/DDBJ whole genome shotgun (WGS) entry which is preliminary data.</text>
</comment>
<dbReference type="SUPFAM" id="SSF56645">
    <property type="entry name" value="Acyl-CoA dehydrogenase NM domain-like"/>
    <property type="match status" value="1"/>
</dbReference>
<comment type="cofactor">
    <cofactor evidence="1">
        <name>FAD</name>
        <dbReference type="ChEBI" id="CHEBI:57692"/>
    </cofactor>
</comment>
<dbReference type="InterPro" id="IPR006089">
    <property type="entry name" value="Acyl-CoA_DH_CS"/>
</dbReference>
<dbReference type="InterPro" id="IPR009075">
    <property type="entry name" value="AcylCo_DH/oxidase_C"/>
</dbReference>
<dbReference type="Pfam" id="PF00441">
    <property type="entry name" value="Acyl-CoA_dh_1"/>
    <property type="match status" value="1"/>
</dbReference>
<sequence>MSRNTPPLTGEQADLAGMLDALMSDVDSALADERPADVAALRARLAGLGVWTLGVPEALGGGGADGALTAAAFARLGRGWAALAWAAVQAHAAAELLTEHPELRERIHAGEVAIAVTRGERVDAAGERPHVIVLDDGGARLYEPAALEYRAVRHTGLGGALTRVIEPRGEGIALTGDVDAAKVRLWLGAAAVAAGIADAASEAALDYSAGRRQFGAALTALPTVRDSLLGSSGAAAVLLRQVLRSADSTPWQAAAVLDTACESAIDVAAKALQSHGGYGYLTEYPAERLLRDAVSLRAASDTAGARRAGASELAGSGKG</sequence>
<keyword evidence="8" id="KW-1185">Reference proteome</keyword>
<feature type="domain" description="Acyl-CoA dehydrogenase/oxidase C-terminal" evidence="5">
    <location>
        <begin position="188"/>
        <end position="297"/>
    </location>
</feature>
<keyword evidence="3" id="KW-0285">Flavoprotein</keyword>
<evidence type="ECO:0000259" key="6">
    <source>
        <dbReference type="Pfam" id="PF02771"/>
    </source>
</evidence>
<organism evidence="7 8">
    <name type="scientific">Amycolatopsis acidicola</name>
    <dbReference type="NCBI Taxonomy" id="2596893"/>
    <lineage>
        <taxon>Bacteria</taxon>
        <taxon>Bacillati</taxon>
        <taxon>Actinomycetota</taxon>
        <taxon>Actinomycetes</taxon>
        <taxon>Pseudonocardiales</taxon>
        <taxon>Pseudonocardiaceae</taxon>
        <taxon>Amycolatopsis</taxon>
    </lineage>
</organism>
<dbReference type="RefSeq" id="WP_144750066.1">
    <property type="nucleotide sequence ID" value="NZ_VMNW02000012.1"/>
</dbReference>
<dbReference type="Proteomes" id="UP000319769">
    <property type="component" value="Unassembled WGS sequence"/>
</dbReference>
<evidence type="ECO:0000256" key="3">
    <source>
        <dbReference type="ARBA" id="ARBA00022630"/>
    </source>
</evidence>
<dbReference type="AlphaFoldDB" id="A0A5N0VAU8"/>
<feature type="domain" description="Acyl-CoA dehydrogenase/oxidase N-terminal" evidence="6">
    <location>
        <begin position="39"/>
        <end position="95"/>
    </location>
</feature>
<dbReference type="PROSITE" id="PS00073">
    <property type="entry name" value="ACYL_COA_DH_2"/>
    <property type="match status" value="1"/>
</dbReference>
<dbReference type="GO" id="GO:0003995">
    <property type="term" value="F:acyl-CoA dehydrogenase activity"/>
    <property type="evidence" value="ECO:0007669"/>
    <property type="project" value="InterPro"/>
</dbReference>
<protein>
    <submittedName>
        <fullName evidence="7">Acyl-CoA dehydrogenase</fullName>
    </submittedName>
</protein>
<keyword evidence="4" id="KW-0274">FAD</keyword>
<dbReference type="InterPro" id="IPR009100">
    <property type="entry name" value="AcylCoA_DH/oxidase_NM_dom_sf"/>
</dbReference>
<dbReference type="GO" id="GO:0050660">
    <property type="term" value="F:flavin adenine dinucleotide binding"/>
    <property type="evidence" value="ECO:0007669"/>
    <property type="project" value="InterPro"/>
</dbReference>
<dbReference type="Pfam" id="PF02771">
    <property type="entry name" value="Acyl-CoA_dh_N"/>
    <property type="match status" value="1"/>
</dbReference>
<evidence type="ECO:0000256" key="4">
    <source>
        <dbReference type="ARBA" id="ARBA00022827"/>
    </source>
</evidence>
<dbReference type="PANTHER" id="PTHR43884:SF12">
    <property type="entry name" value="ISOVALERYL-COA DEHYDROGENASE, MITOCHONDRIAL-RELATED"/>
    <property type="match status" value="1"/>
</dbReference>
<accession>A0A5N0VAU8</accession>
<evidence type="ECO:0000313" key="8">
    <source>
        <dbReference type="Proteomes" id="UP000319769"/>
    </source>
</evidence>
<dbReference type="EMBL" id="VMNW02000012">
    <property type="protein sequence ID" value="KAA9162658.1"/>
    <property type="molecule type" value="Genomic_DNA"/>
</dbReference>
<name>A0A5N0VAU8_9PSEU</name>
<evidence type="ECO:0000256" key="2">
    <source>
        <dbReference type="ARBA" id="ARBA00009347"/>
    </source>
</evidence>
<evidence type="ECO:0000313" key="7">
    <source>
        <dbReference type="EMBL" id="KAA9162658.1"/>
    </source>
</evidence>
<reference evidence="7" key="1">
    <citation type="submission" date="2019-09" db="EMBL/GenBank/DDBJ databases">
        <authorList>
            <person name="Teo W.F.A."/>
            <person name="Duangmal K."/>
        </authorList>
    </citation>
    <scope>NUCLEOTIDE SEQUENCE [LARGE SCALE GENOMIC DNA]</scope>
    <source>
        <strain evidence="7">K81G1</strain>
    </source>
</reference>
<dbReference type="InterPro" id="IPR036250">
    <property type="entry name" value="AcylCo_DH-like_C"/>
</dbReference>
<evidence type="ECO:0000259" key="5">
    <source>
        <dbReference type="Pfam" id="PF00441"/>
    </source>
</evidence>
<dbReference type="Gene3D" id="1.10.540.10">
    <property type="entry name" value="Acyl-CoA dehydrogenase/oxidase, N-terminal domain"/>
    <property type="match status" value="1"/>
</dbReference>
<dbReference type="InterPro" id="IPR037069">
    <property type="entry name" value="AcylCoA_DH/ox_N_sf"/>
</dbReference>
<evidence type="ECO:0000256" key="1">
    <source>
        <dbReference type="ARBA" id="ARBA00001974"/>
    </source>
</evidence>